<dbReference type="PANTHER" id="PTHR43179:SF7">
    <property type="entry name" value="RHAMNOSYLTRANSFERASE WBBL"/>
    <property type="match status" value="1"/>
</dbReference>
<sequence>MISETNPLIKAKRRAGRVKRYVKRKVYERNIGRQYKAWLVEASDVQAKSTTHDFVISIIVPVYNPPMNFLTECLDSVVGQQASNWQLVVANDGSTNPNVTVFLESFKEKHKEDPRILVVDKANGGISSALNVALSYARGEYVGMLDHDDALDPRCIEIFSQTIEHNRHPDAVYSDEDKFSPKGEHYDLYCKPSFSPELLLTQMYLCHFTVFKRDQVNAVGGLRTSMDGAQDFDLALRLLPNLKNVVRIPLPLYHWRAWAESTALSIDAKPWAQQSAARAQQEHLDRTFGGGTVEPSHIQGLNEVHPKIMKPVKVSVIIPTIGTPNDSGTSRFVDDAVRSLITNETQTTLEIIIVTTGVIPDVDVSDLSAEGDVSERGGQLQHELKHVVYTNDRFNFSEAINTGRKVATGEYLLLLNDDTTVAEVNPVTKMLEIGQIDEVGITGAKLTYPDSRIQHVGMVLLPSGPTHAWIAKPNKEPGYFGSTLTPRNYAAVTAAALLVRTNVFDQVNGFDTAFAKDYNDVDFCLRVREAGYRVAWTPYAHLTHYEGATMVRKKADSAEHEQFLQRWSELLNNDPYYSPALNPDLQRIYEAL</sequence>
<evidence type="ECO:0000313" key="2">
    <source>
        <dbReference type="EMBL" id="CAB4903384.1"/>
    </source>
</evidence>
<dbReference type="Gene3D" id="3.90.550.10">
    <property type="entry name" value="Spore Coat Polysaccharide Biosynthesis Protein SpsA, Chain A"/>
    <property type="match status" value="2"/>
</dbReference>
<dbReference type="InterPro" id="IPR001173">
    <property type="entry name" value="Glyco_trans_2-like"/>
</dbReference>
<feature type="domain" description="Glycosyltransferase 2-like" evidence="1">
    <location>
        <begin position="57"/>
        <end position="172"/>
    </location>
</feature>
<dbReference type="EMBL" id="CAFBMC010000059">
    <property type="protein sequence ID" value="CAB4903384.1"/>
    <property type="molecule type" value="Genomic_DNA"/>
</dbReference>
<feature type="domain" description="Glycosyltransferase 2-like" evidence="1">
    <location>
        <begin position="315"/>
        <end position="423"/>
    </location>
</feature>
<gene>
    <name evidence="2" type="ORF">UFOPK3495_01100</name>
</gene>
<protein>
    <submittedName>
        <fullName evidence="2">Unannotated protein</fullName>
    </submittedName>
</protein>
<dbReference type="AlphaFoldDB" id="A0A6J7G9C1"/>
<dbReference type="InterPro" id="IPR029044">
    <property type="entry name" value="Nucleotide-diphossugar_trans"/>
</dbReference>
<dbReference type="SUPFAM" id="SSF53448">
    <property type="entry name" value="Nucleotide-diphospho-sugar transferases"/>
    <property type="match status" value="2"/>
</dbReference>
<reference evidence="2" key="1">
    <citation type="submission" date="2020-05" db="EMBL/GenBank/DDBJ databases">
        <authorList>
            <person name="Chiriac C."/>
            <person name="Salcher M."/>
            <person name="Ghai R."/>
            <person name="Kavagutti S V."/>
        </authorList>
    </citation>
    <scope>NUCLEOTIDE SEQUENCE</scope>
</reference>
<proteinExistence type="predicted"/>
<name>A0A6J7G9C1_9ZZZZ</name>
<evidence type="ECO:0000259" key="1">
    <source>
        <dbReference type="Pfam" id="PF00535"/>
    </source>
</evidence>
<dbReference type="Pfam" id="PF00535">
    <property type="entry name" value="Glycos_transf_2"/>
    <property type="match status" value="2"/>
</dbReference>
<accession>A0A6J7G9C1</accession>
<organism evidence="2">
    <name type="scientific">freshwater metagenome</name>
    <dbReference type="NCBI Taxonomy" id="449393"/>
    <lineage>
        <taxon>unclassified sequences</taxon>
        <taxon>metagenomes</taxon>
        <taxon>ecological metagenomes</taxon>
    </lineage>
</organism>
<dbReference type="PANTHER" id="PTHR43179">
    <property type="entry name" value="RHAMNOSYLTRANSFERASE WBBL"/>
    <property type="match status" value="1"/>
</dbReference>